<protein>
    <submittedName>
        <fullName evidence="3">Uncharacterized protein</fullName>
    </submittedName>
</protein>
<evidence type="ECO:0000313" key="3">
    <source>
        <dbReference type="EMBL" id="OJI79460.1"/>
    </source>
</evidence>
<evidence type="ECO:0000313" key="4">
    <source>
        <dbReference type="Proteomes" id="UP000184304"/>
    </source>
</evidence>
<dbReference type="Proteomes" id="UP000184304">
    <property type="component" value="Unassembled WGS sequence"/>
</dbReference>
<gene>
    <name evidence="3" type="ORF">ASPTUDRAFT_59539</name>
</gene>
<evidence type="ECO:0000256" key="2">
    <source>
        <dbReference type="SAM" id="Phobius"/>
    </source>
</evidence>
<dbReference type="AlphaFoldDB" id="A0A1L9MQY0"/>
<proteinExistence type="predicted"/>
<organism evidence="3 4">
    <name type="scientific">Aspergillus tubingensis (strain CBS 134.48)</name>
    <dbReference type="NCBI Taxonomy" id="767770"/>
    <lineage>
        <taxon>Eukaryota</taxon>
        <taxon>Fungi</taxon>
        <taxon>Dikarya</taxon>
        <taxon>Ascomycota</taxon>
        <taxon>Pezizomycotina</taxon>
        <taxon>Eurotiomycetes</taxon>
        <taxon>Eurotiomycetidae</taxon>
        <taxon>Eurotiales</taxon>
        <taxon>Aspergillaceae</taxon>
        <taxon>Aspergillus</taxon>
        <taxon>Aspergillus subgen. Circumdati</taxon>
    </lineage>
</organism>
<feature type="region of interest" description="Disordered" evidence="1">
    <location>
        <begin position="33"/>
        <end position="62"/>
    </location>
</feature>
<feature type="transmembrane region" description="Helical" evidence="2">
    <location>
        <begin position="6"/>
        <end position="25"/>
    </location>
</feature>
<keyword evidence="2" id="KW-1133">Transmembrane helix</keyword>
<name>A0A1L9MQY0_ASPTC</name>
<evidence type="ECO:0000256" key="1">
    <source>
        <dbReference type="SAM" id="MobiDB-lite"/>
    </source>
</evidence>
<feature type="region of interest" description="Disordered" evidence="1">
    <location>
        <begin position="232"/>
        <end position="263"/>
    </location>
</feature>
<dbReference type="EMBL" id="KV878208">
    <property type="protein sequence ID" value="OJI79460.1"/>
    <property type="molecule type" value="Genomic_DNA"/>
</dbReference>
<reference evidence="4" key="1">
    <citation type="journal article" date="2017" name="Genome Biol.">
        <title>Comparative genomics reveals high biological diversity and specific adaptations in the industrially and medically important fungal genus Aspergillus.</title>
        <authorList>
            <person name="de Vries R.P."/>
            <person name="Riley R."/>
            <person name="Wiebenga A."/>
            <person name="Aguilar-Osorio G."/>
            <person name="Amillis S."/>
            <person name="Uchima C.A."/>
            <person name="Anderluh G."/>
            <person name="Asadollahi M."/>
            <person name="Askin M."/>
            <person name="Barry K."/>
            <person name="Battaglia E."/>
            <person name="Bayram O."/>
            <person name="Benocci T."/>
            <person name="Braus-Stromeyer S.A."/>
            <person name="Caldana C."/>
            <person name="Canovas D."/>
            <person name="Cerqueira G.C."/>
            <person name="Chen F."/>
            <person name="Chen W."/>
            <person name="Choi C."/>
            <person name="Clum A."/>
            <person name="Dos Santos R.A."/>
            <person name="Damasio A.R."/>
            <person name="Diallinas G."/>
            <person name="Emri T."/>
            <person name="Fekete E."/>
            <person name="Flipphi M."/>
            <person name="Freyberg S."/>
            <person name="Gallo A."/>
            <person name="Gournas C."/>
            <person name="Habgood R."/>
            <person name="Hainaut M."/>
            <person name="Harispe M.L."/>
            <person name="Henrissat B."/>
            <person name="Hilden K.S."/>
            <person name="Hope R."/>
            <person name="Hossain A."/>
            <person name="Karabika E."/>
            <person name="Karaffa L."/>
            <person name="Karanyi Z."/>
            <person name="Krasevec N."/>
            <person name="Kuo A."/>
            <person name="Kusch H."/>
            <person name="LaButti K."/>
            <person name="Lagendijk E.L."/>
            <person name="Lapidus A."/>
            <person name="Levasseur A."/>
            <person name="Lindquist E."/>
            <person name="Lipzen A."/>
            <person name="Logrieco A.F."/>
            <person name="MacCabe A."/>
            <person name="Maekelae M.R."/>
            <person name="Malavazi I."/>
            <person name="Melin P."/>
            <person name="Meyer V."/>
            <person name="Mielnichuk N."/>
            <person name="Miskei M."/>
            <person name="Molnar A.P."/>
            <person name="Mule G."/>
            <person name="Ngan C.Y."/>
            <person name="Orejas M."/>
            <person name="Orosz E."/>
            <person name="Ouedraogo J.P."/>
            <person name="Overkamp K.M."/>
            <person name="Park H.-S."/>
            <person name="Perrone G."/>
            <person name="Piumi F."/>
            <person name="Punt P.J."/>
            <person name="Ram A.F."/>
            <person name="Ramon A."/>
            <person name="Rauscher S."/>
            <person name="Record E."/>
            <person name="Riano-Pachon D.M."/>
            <person name="Robert V."/>
            <person name="Roehrig J."/>
            <person name="Ruller R."/>
            <person name="Salamov A."/>
            <person name="Salih N.S."/>
            <person name="Samson R.A."/>
            <person name="Sandor E."/>
            <person name="Sanguinetti M."/>
            <person name="Schuetze T."/>
            <person name="Sepcic K."/>
            <person name="Shelest E."/>
            <person name="Sherlock G."/>
            <person name="Sophianopoulou V."/>
            <person name="Squina F.M."/>
            <person name="Sun H."/>
            <person name="Susca A."/>
            <person name="Todd R.B."/>
            <person name="Tsang A."/>
            <person name="Unkles S.E."/>
            <person name="van de Wiele N."/>
            <person name="van Rossen-Uffink D."/>
            <person name="Oliveira J.V."/>
            <person name="Vesth T.C."/>
            <person name="Visser J."/>
            <person name="Yu J.-H."/>
            <person name="Zhou M."/>
            <person name="Andersen M.R."/>
            <person name="Archer D.B."/>
            <person name="Baker S.E."/>
            <person name="Benoit I."/>
            <person name="Brakhage A.A."/>
            <person name="Braus G.H."/>
            <person name="Fischer R."/>
            <person name="Frisvad J.C."/>
            <person name="Goldman G.H."/>
            <person name="Houbraken J."/>
            <person name="Oakley B."/>
            <person name="Pocsi I."/>
            <person name="Scazzocchio C."/>
            <person name="Seiboth B."/>
            <person name="vanKuyk P.A."/>
            <person name="Wortman J."/>
            <person name="Dyer P.S."/>
            <person name="Grigoriev I.V."/>
        </authorList>
    </citation>
    <scope>NUCLEOTIDE SEQUENCE [LARGE SCALE GENOMIC DNA]</scope>
    <source>
        <strain evidence="4">CBS 134.48</strain>
    </source>
</reference>
<keyword evidence="2" id="KW-0472">Membrane</keyword>
<dbReference type="OrthoDB" id="4490733at2759"/>
<keyword evidence="2" id="KW-0812">Transmembrane</keyword>
<dbReference type="VEuPathDB" id="FungiDB:ASPTUDRAFT_59539"/>
<keyword evidence="4" id="KW-1185">Reference proteome</keyword>
<accession>A0A1L9MQY0</accession>
<sequence>MKPIFILDLSTIYVVVIITIIIITTKVPVKSRHASGASLGGPQGNPTRHVTEKRPSNMPLGSIRSSACRNKAVSRGAYAFEKVGKGWTTERSNPDTRPALTRPAARFYLLGLRSNPGKFDSFTISSWVLDPLSEPCSGPTQSTPQLVLYLMEGCYELAGSGTTRDVDDDLPVGRKGVDNLGTSRLGFHLSGNIEHLRSLFSGGSVSSIPLVIRYPFYFLLCTKDAVDQLRREGQARPTPPGTVAGNQEPLPRNPGPYTSKRSGRKSLLISAGAHRPDNFGTLAVCIDPGRRRPMSTITVSVPLGIDLDPRGRIS</sequence>